<protein>
    <submittedName>
        <fullName evidence="3">Uncharacterized protein</fullName>
    </submittedName>
</protein>
<feature type="compositionally biased region" description="Polar residues" evidence="1">
    <location>
        <begin position="265"/>
        <end position="286"/>
    </location>
</feature>
<proteinExistence type="predicted"/>
<comment type="caution">
    <text evidence="3">The sequence shown here is derived from an EMBL/GenBank/DDBJ whole genome shotgun (WGS) entry which is preliminary data.</text>
</comment>
<keyword evidence="2" id="KW-0472">Membrane</keyword>
<evidence type="ECO:0000313" key="4">
    <source>
        <dbReference type="Proteomes" id="UP001153069"/>
    </source>
</evidence>
<feature type="region of interest" description="Disordered" evidence="1">
    <location>
        <begin position="262"/>
        <end position="286"/>
    </location>
</feature>
<organism evidence="3 4">
    <name type="scientific">Seminavis robusta</name>
    <dbReference type="NCBI Taxonomy" id="568900"/>
    <lineage>
        <taxon>Eukaryota</taxon>
        <taxon>Sar</taxon>
        <taxon>Stramenopiles</taxon>
        <taxon>Ochrophyta</taxon>
        <taxon>Bacillariophyta</taxon>
        <taxon>Bacillariophyceae</taxon>
        <taxon>Bacillariophycidae</taxon>
        <taxon>Naviculales</taxon>
        <taxon>Naviculaceae</taxon>
        <taxon>Seminavis</taxon>
    </lineage>
</organism>
<gene>
    <name evidence="3" type="ORF">SEMRO_1101_G241400.1</name>
</gene>
<feature type="compositionally biased region" description="Polar residues" evidence="1">
    <location>
        <begin position="1"/>
        <end position="22"/>
    </location>
</feature>
<feature type="region of interest" description="Disordered" evidence="1">
    <location>
        <begin position="316"/>
        <end position="398"/>
    </location>
</feature>
<keyword evidence="2" id="KW-0812">Transmembrane</keyword>
<keyword evidence="2" id="KW-1133">Transmembrane helix</keyword>
<accession>A0A9N8HRS8</accession>
<dbReference type="AlphaFoldDB" id="A0A9N8HRS8"/>
<name>A0A9N8HRS8_9STRA</name>
<keyword evidence="4" id="KW-1185">Reference proteome</keyword>
<evidence type="ECO:0000256" key="2">
    <source>
        <dbReference type="SAM" id="Phobius"/>
    </source>
</evidence>
<feature type="compositionally biased region" description="Polar residues" evidence="1">
    <location>
        <begin position="53"/>
        <end position="62"/>
    </location>
</feature>
<evidence type="ECO:0000256" key="1">
    <source>
        <dbReference type="SAM" id="MobiDB-lite"/>
    </source>
</evidence>
<feature type="compositionally biased region" description="Polar residues" evidence="1">
    <location>
        <begin position="353"/>
        <end position="398"/>
    </location>
</feature>
<dbReference type="Proteomes" id="UP001153069">
    <property type="component" value="Unassembled WGS sequence"/>
</dbReference>
<sequence length="575" mass="61408">MMNISGSPSRRSVVSTEASATLSPGPLFGTPESLGGVAGDSSIGLSEEIGANHSITTGSDSLPRSDKRRTNNGARMQVYEDDSVMLWAEDPESHYFEYILQQEQEQRAKMGKSAEDSLIGESTIDEIQQHQSGGQESSEAGTLTLGASSFPILSTYNIKGGGNSLFGGFSLASTEKSKKPTKRENKTEEPPVAVLVDNFYPSFIYVGDTASKPGNCSKDCSQDVRRLQRGRCFYIIVFFLGSICLSGSAVAVYLTLTTRGRKDTSSSSVSASFQGTAGTTIPPVSQLNDATWRPSTITIPTLAPSALLHRKTHQPTRIGDAGDLFSPTQRPYHAATSDATTAPTNDQTATTDLSLSPSWDASNIPSNLPTRFPTTQHPSTRPPTTIQPSLRPSTFQPSLRPSTTTTLSCGCNHCSSVWDMISDEYTCGDRIEFLVFERGYSETGACALVAGVEFPLICGPCDPNTCNVGNYVYNVGNVVSANEAPPDVALSWKGGNGFPADVFPLGRCEGDCDSDDDCAGGLLCFGRHPFESVPGCRGGDADYSRTDYCVPENHALQHTEVGTSRNSGDDFFTAP</sequence>
<feature type="compositionally biased region" description="Low complexity" evidence="1">
    <location>
        <begin position="338"/>
        <end position="352"/>
    </location>
</feature>
<dbReference type="OrthoDB" id="276515at2759"/>
<dbReference type="EMBL" id="CAICTM010001099">
    <property type="protein sequence ID" value="CAB9520423.1"/>
    <property type="molecule type" value="Genomic_DNA"/>
</dbReference>
<feature type="transmembrane region" description="Helical" evidence="2">
    <location>
        <begin position="232"/>
        <end position="256"/>
    </location>
</feature>
<feature type="region of interest" description="Disordered" evidence="1">
    <location>
        <begin position="1"/>
        <end position="74"/>
    </location>
</feature>
<reference evidence="3" key="1">
    <citation type="submission" date="2020-06" db="EMBL/GenBank/DDBJ databases">
        <authorList>
            <consortium name="Plant Systems Biology data submission"/>
        </authorList>
    </citation>
    <scope>NUCLEOTIDE SEQUENCE</scope>
    <source>
        <strain evidence="3">D6</strain>
    </source>
</reference>
<evidence type="ECO:0000313" key="3">
    <source>
        <dbReference type="EMBL" id="CAB9520423.1"/>
    </source>
</evidence>